<dbReference type="EC" id="1.3.8.11" evidence="8"/>
<dbReference type="AlphaFoldDB" id="A0A2S9K229"/>
<dbReference type="Proteomes" id="UP000238589">
    <property type="component" value="Unassembled WGS sequence"/>
</dbReference>
<dbReference type="Gene3D" id="1.10.540.10">
    <property type="entry name" value="Acyl-CoA dehydrogenase/oxidase, N-terminal domain"/>
    <property type="match status" value="1"/>
</dbReference>
<protein>
    <recommendedName>
        <fullName evidence="11">3-sulfinopropanoyl-CoA desulfinase</fullName>
        <ecNumber evidence="8">1.3.8.11</ecNumber>
        <ecNumber evidence="9">3.13.1.4</ecNumber>
    </recommendedName>
    <alternativeName>
        <fullName evidence="12">3-sulfinopropionyl coenzyme A desulfinase</fullName>
    </alternativeName>
    <alternativeName>
        <fullName evidence="10">Cyclohexane-1-carbonyl-CoA dehydrogenase</fullName>
    </alternativeName>
</protein>
<evidence type="ECO:0000256" key="12">
    <source>
        <dbReference type="ARBA" id="ARBA00075603"/>
    </source>
</evidence>
<dbReference type="InterPro" id="IPR036250">
    <property type="entry name" value="AcylCo_DH-like_C"/>
</dbReference>
<evidence type="ECO:0000256" key="8">
    <source>
        <dbReference type="ARBA" id="ARBA00066361"/>
    </source>
</evidence>
<feature type="domain" description="Acyl-CoA oxidase/dehydrogenase middle" evidence="14">
    <location>
        <begin position="120"/>
        <end position="215"/>
    </location>
</feature>
<dbReference type="PIRSF" id="PIRSF016578">
    <property type="entry name" value="HsaA"/>
    <property type="match status" value="1"/>
</dbReference>
<evidence type="ECO:0000259" key="14">
    <source>
        <dbReference type="Pfam" id="PF02770"/>
    </source>
</evidence>
<dbReference type="PROSITE" id="PS00073">
    <property type="entry name" value="ACYL_COA_DH_2"/>
    <property type="match status" value="1"/>
</dbReference>
<evidence type="ECO:0000256" key="7">
    <source>
        <dbReference type="ARBA" id="ARBA00052938"/>
    </source>
</evidence>
<evidence type="ECO:0000259" key="13">
    <source>
        <dbReference type="Pfam" id="PF00441"/>
    </source>
</evidence>
<comment type="caution">
    <text evidence="16">The sequence shown here is derived from an EMBL/GenBank/DDBJ whole genome shotgun (WGS) entry which is preliminary data.</text>
</comment>
<dbReference type="EMBL" id="PVLQ01000064">
    <property type="protein sequence ID" value="PRD64513.1"/>
    <property type="molecule type" value="Genomic_DNA"/>
</dbReference>
<comment type="similarity">
    <text evidence="2">Belongs to the acyl-CoA dehydrogenase family.</text>
</comment>
<dbReference type="PANTHER" id="PTHR43884">
    <property type="entry name" value="ACYL-COA DEHYDROGENASE"/>
    <property type="match status" value="1"/>
</dbReference>
<dbReference type="FunFam" id="2.40.110.10:FF:000009">
    <property type="entry name" value="Acyl-CoA dehydrogenase"/>
    <property type="match status" value="1"/>
</dbReference>
<keyword evidence="17" id="KW-1185">Reference proteome</keyword>
<organism evidence="16 17">
    <name type="scientific">Malikia granosa</name>
    <dbReference type="NCBI Taxonomy" id="263067"/>
    <lineage>
        <taxon>Bacteria</taxon>
        <taxon>Pseudomonadati</taxon>
        <taxon>Pseudomonadota</taxon>
        <taxon>Betaproteobacteria</taxon>
        <taxon>Burkholderiales</taxon>
        <taxon>Comamonadaceae</taxon>
        <taxon>Malikia</taxon>
    </lineage>
</organism>
<reference evidence="16 17" key="1">
    <citation type="submission" date="2018-03" db="EMBL/GenBank/DDBJ databases">
        <title>Comparative genomics illustrates the genes involved in a hyperalkaliphilic mechanisms of Serpentinomonas isolated from highly-alkaline calcium-rich serpentinized springs.</title>
        <authorList>
            <person name="Suzuki S."/>
            <person name="Ishii S."/>
            <person name="Walworth N."/>
            <person name="Bird L."/>
            <person name="Kuenen J.G."/>
            <person name="Nealson K.H."/>
        </authorList>
    </citation>
    <scope>NUCLEOTIDE SEQUENCE [LARGE SCALE GENOMIC DNA]</scope>
    <source>
        <strain evidence="16 17">P1</strain>
    </source>
</reference>
<feature type="domain" description="Acyl-CoA dehydrogenase/oxidase N-terminal" evidence="15">
    <location>
        <begin position="4"/>
        <end position="116"/>
    </location>
</feature>
<keyword evidence="3" id="KW-0285">Flavoprotein</keyword>
<evidence type="ECO:0000256" key="11">
    <source>
        <dbReference type="ARBA" id="ARBA00068311"/>
    </source>
</evidence>
<evidence type="ECO:0000259" key="15">
    <source>
        <dbReference type="Pfam" id="PF02771"/>
    </source>
</evidence>
<evidence type="ECO:0000256" key="1">
    <source>
        <dbReference type="ARBA" id="ARBA00001974"/>
    </source>
</evidence>
<feature type="domain" description="Acyl-CoA dehydrogenase/oxidase C-terminal" evidence="13">
    <location>
        <begin position="227"/>
        <end position="375"/>
    </location>
</feature>
<dbReference type="Gene3D" id="2.40.110.10">
    <property type="entry name" value="Butyryl-CoA Dehydrogenase, subunit A, domain 2"/>
    <property type="match status" value="1"/>
</dbReference>
<evidence type="ECO:0000256" key="6">
    <source>
        <dbReference type="ARBA" id="ARBA00023002"/>
    </source>
</evidence>
<dbReference type="PANTHER" id="PTHR43884:SF12">
    <property type="entry name" value="ISOVALERYL-COA DEHYDROGENASE, MITOCHONDRIAL-RELATED"/>
    <property type="match status" value="1"/>
</dbReference>
<dbReference type="EC" id="3.13.1.4" evidence="9"/>
<dbReference type="SUPFAM" id="SSF47203">
    <property type="entry name" value="Acyl-CoA dehydrogenase C-terminal domain-like"/>
    <property type="match status" value="1"/>
</dbReference>
<dbReference type="InterPro" id="IPR009075">
    <property type="entry name" value="AcylCo_DH/oxidase_C"/>
</dbReference>
<evidence type="ECO:0000256" key="2">
    <source>
        <dbReference type="ARBA" id="ARBA00009347"/>
    </source>
</evidence>
<dbReference type="Pfam" id="PF00441">
    <property type="entry name" value="Acyl-CoA_dh_1"/>
    <property type="match status" value="1"/>
</dbReference>
<dbReference type="InterPro" id="IPR006091">
    <property type="entry name" value="Acyl-CoA_Oxase/DH_mid-dom"/>
</dbReference>
<proteinExistence type="inferred from homology"/>
<dbReference type="OrthoDB" id="9770681at2"/>
<dbReference type="Pfam" id="PF02771">
    <property type="entry name" value="Acyl-CoA_dh_N"/>
    <property type="match status" value="1"/>
</dbReference>
<gene>
    <name evidence="16" type="ORF">C6P64_14300</name>
</gene>
<sequence length="378" mass="40568">MILTPEQEQIRDAMRAFAQERLVPFAADWDRNKTFPAQALQELGELGAMGVCVPEQWGGAGLDCMSLVLMLEEIAAGDGATSTIVSVQNSLACGIPARYGSDAQKEQWLKPLARGEQIGCFCLTEPHTGSDAAAIRTRATRDGDSYVINGVKQYITSGANAAVAIVFAVTDPAAGKKGISCFLVPTDTPGYRVARIENKMGQHASDTAQILFEDCRVPTSALLGKEGEGYRIALSNLEAGRIGIAAQSVGMARAAYEAAVGYARQRVTFGQPIIEHQAVNFRLADMATQLDAARLMVWRAAMLKDAGRPCLTEASMAKLFASEMAERVCSAAIQIHGGCGYTDETPVERIYRDVRITQIYEGANDIQRLVIGRSIAAA</sequence>
<evidence type="ECO:0000256" key="9">
    <source>
        <dbReference type="ARBA" id="ARBA00066461"/>
    </source>
</evidence>
<dbReference type="FunFam" id="1.20.140.10:FF:000004">
    <property type="entry name" value="Acyl-CoA dehydrogenase FadE25"/>
    <property type="match status" value="1"/>
</dbReference>
<dbReference type="RefSeq" id="WP_105749232.1">
    <property type="nucleotide sequence ID" value="NZ_PVLQ01000064.1"/>
</dbReference>
<evidence type="ECO:0000313" key="17">
    <source>
        <dbReference type="Proteomes" id="UP000238589"/>
    </source>
</evidence>
<evidence type="ECO:0000256" key="5">
    <source>
        <dbReference type="ARBA" id="ARBA00022827"/>
    </source>
</evidence>
<evidence type="ECO:0000256" key="3">
    <source>
        <dbReference type="ARBA" id="ARBA00022630"/>
    </source>
</evidence>
<keyword evidence="4" id="KW-0378">Hydrolase</keyword>
<comment type="cofactor">
    <cofactor evidence="1">
        <name>FAD</name>
        <dbReference type="ChEBI" id="CHEBI:57692"/>
    </cofactor>
</comment>
<dbReference type="FunFam" id="1.10.540.10:FF:000002">
    <property type="entry name" value="Acyl-CoA dehydrogenase FadE19"/>
    <property type="match status" value="1"/>
</dbReference>
<dbReference type="InterPro" id="IPR013786">
    <property type="entry name" value="AcylCoA_DH/ox_N"/>
</dbReference>
<dbReference type="SUPFAM" id="SSF56645">
    <property type="entry name" value="Acyl-CoA dehydrogenase NM domain-like"/>
    <property type="match status" value="1"/>
</dbReference>
<dbReference type="InterPro" id="IPR006089">
    <property type="entry name" value="Acyl-CoA_DH_CS"/>
</dbReference>
<dbReference type="InterPro" id="IPR009100">
    <property type="entry name" value="AcylCoA_DH/oxidase_NM_dom_sf"/>
</dbReference>
<name>A0A2S9K229_9BURK</name>
<dbReference type="Gene3D" id="1.20.140.10">
    <property type="entry name" value="Butyryl-CoA Dehydrogenase, subunit A, domain 3"/>
    <property type="match status" value="1"/>
</dbReference>
<dbReference type="GO" id="GO:0050660">
    <property type="term" value="F:flavin adenine dinucleotide binding"/>
    <property type="evidence" value="ECO:0007669"/>
    <property type="project" value="InterPro"/>
</dbReference>
<dbReference type="InterPro" id="IPR037069">
    <property type="entry name" value="AcylCoA_DH/ox_N_sf"/>
</dbReference>
<evidence type="ECO:0000313" key="16">
    <source>
        <dbReference type="EMBL" id="PRD64513.1"/>
    </source>
</evidence>
<dbReference type="GO" id="GO:0016787">
    <property type="term" value="F:hydrolase activity"/>
    <property type="evidence" value="ECO:0007669"/>
    <property type="project" value="UniProtKB-KW"/>
</dbReference>
<dbReference type="InterPro" id="IPR046373">
    <property type="entry name" value="Acyl-CoA_Oxase/DH_mid-dom_sf"/>
</dbReference>
<keyword evidence="6" id="KW-0560">Oxidoreductase</keyword>
<evidence type="ECO:0000256" key="10">
    <source>
        <dbReference type="ARBA" id="ARBA00067292"/>
    </source>
</evidence>
<dbReference type="GO" id="GO:0003995">
    <property type="term" value="F:acyl-CoA dehydrogenase activity"/>
    <property type="evidence" value="ECO:0007669"/>
    <property type="project" value="InterPro"/>
</dbReference>
<comment type="catalytic activity">
    <reaction evidence="7">
        <text>3-sulfinopropanoyl-CoA + H2O = propanoyl-CoA + sulfite + H(+)</text>
        <dbReference type="Rhea" id="RHEA:41624"/>
        <dbReference type="ChEBI" id="CHEBI:15377"/>
        <dbReference type="ChEBI" id="CHEBI:15378"/>
        <dbReference type="ChEBI" id="CHEBI:17359"/>
        <dbReference type="ChEBI" id="CHEBI:57392"/>
        <dbReference type="ChEBI" id="CHEBI:78349"/>
        <dbReference type="EC" id="3.13.1.4"/>
    </reaction>
    <physiologicalReaction direction="left-to-right" evidence="7">
        <dbReference type="Rhea" id="RHEA:41625"/>
    </physiologicalReaction>
</comment>
<accession>A0A2S9K229</accession>
<keyword evidence="5" id="KW-0274">FAD</keyword>
<dbReference type="Pfam" id="PF02770">
    <property type="entry name" value="Acyl-CoA_dh_M"/>
    <property type="match status" value="1"/>
</dbReference>
<evidence type="ECO:0000256" key="4">
    <source>
        <dbReference type="ARBA" id="ARBA00022801"/>
    </source>
</evidence>